<evidence type="ECO:0000313" key="2">
    <source>
        <dbReference type="EMBL" id="SFN91252.1"/>
    </source>
</evidence>
<keyword evidence="1" id="KW-0812">Transmembrane</keyword>
<name>A0A1I5CWB6_9NEIS</name>
<evidence type="ECO:0000313" key="3">
    <source>
        <dbReference type="Proteomes" id="UP000242869"/>
    </source>
</evidence>
<gene>
    <name evidence="2" type="ORF">SAMN05660284_02513</name>
</gene>
<keyword evidence="1" id="KW-0472">Membrane</keyword>
<organism evidence="2 3">
    <name type="scientific">Formivibrio citricus</name>
    <dbReference type="NCBI Taxonomy" id="83765"/>
    <lineage>
        <taxon>Bacteria</taxon>
        <taxon>Pseudomonadati</taxon>
        <taxon>Pseudomonadota</taxon>
        <taxon>Betaproteobacteria</taxon>
        <taxon>Neisseriales</taxon>
        <taxon>Chitinibacteraceae</taxon>
        <taxon>Formivibrio</taxon>
    </lineage>
</organism>
<evidence type="ECO:0000256" key="1">
    <source>
        <dbReference type="SAM" id="Phobius"/>
    </source>
</evidence>
<dbReference type="AlphaFoldDB" id="A0A1I5CWB6"/>
<dbReference type="Proteomes" id="UP000242869">
    <property type="component" value="Unassembled WGS sequence"/>
</dbReference>
<sequence length="87" mass="9533">MSPDTVRSLTWLAVIMLVVGAMVPAPMAQSFLMGLCAVFCLAPLFWGKGRLRILGALVFVAALTLMLNSYFEAQNELQRYTRKAGPP</sequence>
<dbReference type="EMBL" id="FOVE01000021">
    <property type="protein sequence ID" value="SFN91252.1"/>
    <property type="molecule type" value="Genomic_DNA"/>
</dbReference>
<feature type="transmembrane region" description="Helical" evidence="1">
    <location>
        <begin position="6"/>
        <end position="23"/>
    </location>
</feature>
<protein>
    <submittedName>
        <fullName evidence="2">Uncharacterized protein</fullName>
    </submittedName>
</protein>
<accession>A0A1I5CWB6</accession>
<dbReference type="STRING" id="83765.SAMN05660284_02513"/>
<reference evidence="3" key="1">
    <citation type="submission" date="2016-10" db="EMBL/GenBank/DDBJ databases">
        <authorList>
            <person name="Varghese N."/>
            <person name="Submissions S."/>
        </authorList>
    </citation>
    <scope>NUCLEOTIDE SEQUENCE [LARGE SCALE GENOMIC DNA]</scope>
    <source>
        <strain evidence="3">DSM 6150</strain>
    </source>
</reference>
<feature type="transmembrane region" description="Helical" evidence="1">
    <location>
        <begin position="53"/>
        <end position="73"/>
    </location>
</feature>
<proteinExistence type="predicted"/>
<keyword evidence="3" id="KW-1185">Reference proteome</keyword>
<keyword evidence="1" id="KW-1133">Transmembrane helix</keyword>